<keyword evidence="3" id="KW-0238">DNA-binding</keyword>
<keyword evidence="2" id="KW-0805">Transcription regulation</keyword>
<evidence type="ECO:0000256" key="1">
    <source>
        <dbReference type="ARBA" id="ARBA00011738"/>
    </source>
</evidence>
<dbReference type="SUPFAM" id="SSF53271">
    <property type="entry name" value="PRTase-like"/>
    <property type="match status" value="1"/>
</dbReference>
<sequence length="270" mass="29698">MDKIQRNERLSVIIKTLCDNPNKVFTLGYFSEMFGSAKSTISEDLDLLQKTFKKNSMGNICTIAGASGGVKYIPSVSEMDVRETLEELAKELSHPDRILSGGFLYMLDIIYNPKWVNKVAMIFATKFSGLGIDCVITVETKGIPIAFATAQYLNVPLVIVRHNNEATDGASVNINYASGSAKKIQTMVLPMKSLKRNSKILFIDDFMKAGGTSKGIIELANQFDSKVVGIGVMIETGLPVKKLVGNYHSLMKLNTSEMQENNSIDIKPNI</sequence>
<name>B8I061_RUMCH</name>
<dbReference type="Pfam" id="PF09182">
    <property type="entry name" value="PuR_N"/>
    <property type="match status" value="1"/>
</dbReference>
<evidence type="ECO:0000259" key="7">
    <source>
        <dbReference type="Pfam" id="PF09182"/>
    </source>
</evidence>
<dbReference type="NCBIfam" id="TIGR01743">
    <property type="entry name" value="purR_Bsub"/>
    <property type="match status" value="1"/>
</dbReference>
<dbReference type="InterPro" id="IPR050118">
    <property type="entry name" value="Pur/Pyrimidine_PRTase"/>
</dbReference>
<feature type="domain" description="Phosphoribosyltransferase" evidence="6">
    <location>
        <begin position="113"/>
        <end position="237"/>
    </location>
</feature>
<dbReference type="Pfam" id="PF00156">
    <property type="entry name" value="Pribosyltran"/>
    <property type="match status" value="1"/>
</dbReference>
<feature type="domain" description="Bacterial purine repressor N-terminal" evidence="7">
    <location>
        <begin position="5"/>
        <end position="74"/>
    </location>
</feature>
<comment type="subunit">
    <text evidence="1">Homodimer.</text>
</comment>
<proteinExistence type="inferred from homology"/>
<dbReference type="EMBL" id="CP001348">
    <property type="protein sequence ID" value="ACL77387.1"/>
    <property type="molecule type" value="Genomic_DNA"/>
</dbReference>
<reference evidence="8 9" key="1">
    <citation type="submission" date="2009-01" db="EMBL/GenBank/DDBJ databases">
        <title>Complete sequence of Clostridium cellulolyticum H10.</title>
        <authorList>
            <consortium name="US DOE Joint Genome Institute"/>
            <person name="Lucas S."/>
            <person name="Copeland A."/>
            <person name="Lapidus A."/>
            <person name="Glavina del Rio T."/>
            <person name="Dalin E."/>
            <person name="Tice H."/>
            <person name="Bruce D."/>
            <person name="Goodwin L."/>
            <person name="Pitluck S."/>
            <person name="Chertkov O."/>
            <person name="Saunders E."/>
            <person name="Brettin T."/>
            <person name="Detter J.C."/>
            <person name="Han C."/>
            <person name="Larimer F."/>
            <person name="Land M."/>
            <person name="Hauser L."/>
            <person name="Kyrpides N."/>
            <person name="Ivanova N."/>
            <person name="Zhou J."/>
            <person name="Richardson P."/>
        </authorList>
    </citation>
    <scope>NUCLEOTIDE SEQUENCE [LARGE SCALE GENOMIC DNA]</scope>
    <source>
        <strain evidence="9">ATCC 35319 / DSM 5812 / JCM 6584 / H10</strain>
    </source>
</reference>
<dbReference type="InterPro" id="IPR036390">
    <property type="entry name" value="WH_DNA-bd_sf"/>
</dbReference>
<dbReference type="Proteomes" id="UP000001349">
    <property type="component" value="Chromosome"/>
</dbReference>
<dbReference type="GO" id="GO:0045892">
    <property type="term" value="P:negative regulation of DNA-templated transcription"/>
    <property type="evidence" value="ECO:0007669"/>
    <property type="project" value="InterPro"/>
</dbReference>
<evidence type="ECO:0000256" key="5">
    <source>
        <dbReference type="ARBA" id="ARBA00049656"/>
    </source>
</evidence>
<dbReference type="InterPro" id="IPR000836">
    <property type="entry name" value="PRTase_dom"/>
</dbReference>
<dbReference type="Gene3D" id="3.40.50.2020">
    <property type="match status" value="1"/>
</dbReference>
<dbReference type="GO" id="GO:0003677">
    <property type="term" value="F:DNA binding"/>
    <property type="evidence" value="ECO:0007669"/>
    <property type="project" value="UniProtKB-KW"/>
</dbReference>
<comment type="similarity">
    <text evidence="5">Belongs to the purine/pyrimidine phosphoribosyltransferase family. PurR subfamily.</text>
</comment>
<keyword evidence="9" id="KW-1185">Reference proteome</keyword>
<dbReference type="InterPro" id="IPR010078">
    <property type="entry name" value="PurR_Bsub"/>
</dbReference>
<dbReference type="InterPro" id="IPR036388">
    <property type="entry name" value="WH-like_DNA-bd_sf"/>
</dbReference>
<dbReference type="GO" id="GO:0045982">
    <property type="term" value="P:negative regulation of purine nucleobase metabolic process"/>
    <property type="evidence" value="ECO:0007669"/>
    <property type="project" value="InterPro"/>
</dbReference>
<dbReference type="InterPro" id="IPR015265">
    <property type="entry name" value="PuR_N"/>
</dbReference>
<evidence type="ECO:0000256" key="3">
    <source>
        <dbReference type="ARBA" id="ARBA00023125"/>
    </source>
</evidence>
<dbReference type="STRING" id="394503.Ccel_3095"/>
<accession>B8I061</accession>
<dbReference type="RefSeq" id="WP_015926445.1">
    <property type="nucleotide sequence ID" value="NC_011898.1"/>
</dbReference>
<evidence type="ECO:0000259" key="6">
    <source>
        <dbReference type="Pfam" id="PF00156"/>
    </source>
</evidence>
<dbReference type="PANTHER" id="PTHR43864:SF2">
    <property type="entry name" value="PUR OPERON REPRESSOR"/>
    <property type="match status" value="1"/>
</dbReference>
<organism evidence="8 9">
    <name type="scientific">Ruminiclostridium cellulolyticum (strain ATCC 35319 / DSM 5812 / JCM 6584 / H10)</name>
    <name type="common">Clostridium cellulolyticum</name>
    <dbReference type="NCBI Taxonomy" id="394503"/>
    <lineage>
        <taxon>Bacteria</taxon>
        <taxon>Bacillati</taxon>
        <taxon>Bacillota</taxon>
        <taxon>Clostridia</taxon>
        <taxon>Eubacteriales</taxon>
        <taxon>Oscillospiraceae</taxon>
        <taxon>Ruminiclostridium</taxon>
    </lineage>
</organism>
<dbReference type="AlphaFoldDB" id="B8I061"/>
<evidence type="ECO:0000313" key="8">
    <source>
        <dbReference type="EMBL" id="ACL77387.1"/>
    </source>
</evidence>
<dbReference type="HOGENOM" id="CLU_088227_0_0_9"/>
<dbReference type="OrthoDB" id="4213751at2"/>
<dbReference type="CDD" id="cd06223">
    <property type="entry name" value="PRTases_typeI"/>
    <property type="match status" value="1"/>
</dbReference>
<dbReference type="SUPFAM" id="SSF46785">
    <property type="entry name" value="Winged helix' DNA-binding domain"/>
    <property type="match status" value="1"/>
</dbReference>
<evidence type="ECO:0000256" key="4">
    <source>
        <dbReference type="ARBA" id="ARBA00023163"/>
    </source>
</evidence>
<gene>
    <name evidence="8" type="ordered locus">Ccel_3095</name>
</gene>
<protein>
    <submittedName>
        <fullName evidence="8">Purine operon repressor, PurR</fullName>
    </submittedName>
</protein>
<keyword evidence="4" id="KW-0804">Transcription</keyword>
<dbReference type="eggNOG" id="COG0503">
    <property type="taxonomic scope" value="Bacteria"/>
</dbReference>
<evidence type="ECO:0000313" key="9">
    <source>
        <dbReference type="Proteomes" id="UP000001349"/>
    </source>
</evidence>
<dbReference type="KEGG" id="cce:Ccel_3095"/>
<dbReference type="Gene3D" id="1.10.10.10">
    <property type="entry name" value="Winged helix-like DNA-binding domain superfamily/Winged helix DNA-binding domain"/>
    <property type="match status" value="1"/>
</dbReference>
<evidence type="ECO:0000256" key="2">
    <source>
        <dbReference type="ARBA" id="ARBA00023015"/>
    </source>
</evidence>
<dbReference type="InterPro" id="IPR029057">
    <property type="entry name" value="PRTase-like"/>
</dbReference>
<dbReference type="PANTHER" id="PTHR43864">
    <property type="entry name" value="HYPOXANTHINE/GUANINE PHOSPHORIBOSYLTRANSFERASE"/>
    <property type="match status" value="1"/>
</dbReference>